<comment type="caution">
    <text evidence="8">The sequence shown here is derived from an EMBL/GenBank/DDBJ whole genome shotgun (WGS) entry which is preliminary data.</text>
</comment>
<evidence type="ECO:0000313" key="8">
    <source>
        <dbReference type="EMBL" id="MBC5834047.1"/>
    </source>
</evidence>
<keyword evidence="5 6" id="KW-0472">Membrane</keyword>
<gene>
    <name evidence="8" type="ORF">H8R27_04035</name>
</gene>
<keyword evidence="3 6" id="KW-0812">Transmembrane</keyword>
<evidence type="ECO:0000256" key="6">
    <source>
        <dbReference type="SAM" id="Phobius"/>
    </source>
</evidence>
<feature type="domain" description="DUF3817" evidence="7">
    <location>
        <begin position="3"/>
        <end position="90"/>
    </location>
</feature>
<dbReference type="Pfam" id="PF12823">
    <property type="entry name" value="DUF3817"/>
    <property type="match status" value="1"/>
</dbReference>
<keyword evidence="9" id="KW-1185">Reference proteome</keyword>
<dbReference type="EMBL" id="JACRUN010000001">
    <property type="protein sequence ID" value="MBC5834047.1"/>
    <property type="molecule type" value="Genomic_DNA"/>
</dbReference>
<evidence type="ECO:0000259" key="7">
    <source>
        <dbReference type="Pfam" id="PF12823"/>
    </source>
</evidence>
<feature type="transmembrane region" description="Helical" evidence="6">
    <location>
        <begin position="70"/>
        <end position="86"/>
    </location>
</feature>
<dbReference type="Proteomes" id="UP000605990">
    <property type="component" value="Unassembled WGS sequence"/>
</dbReference>
<evidence type="ECO:0000256" key="2">
    <source>
        <dbReference type="ARBA" id="ARBA00022475"/>
    </source>
</evidence>
<sequence>MFNWFKRIALLEGISYLILIFNMLVLKPNYFETYKMILKPFGMAHGILFILYIILAFLLKEEKNWNLKNFAIILLASLIPFGTFWVDKKYLS</sequence>
<name>A0ABR7IWY5_9FLAO</name>
<protein>
    <submittedName>
        <fullName evidence="8">DUF3817 domain-containing protein</fullName>
    </submittedName>
</protein>
<evidence type="ECO:0000313" key="9">
    <source>
        <dbReference type="Proteomes" id="UP000605990"/>
    </source>
</evidence>
<evidence type="ECO:0000256" key="1">
    <source>
        <dbReference type="ARBA" id="ARBA00004651"/>
    </source>
</evidence>
<keyword evidence="4 6" id="KW-1133">Transmembrane helix</keyword>
<keyword evidence="2" id="KW-1003">Cell membrane</keyword>
<dbReference type="NCBIfam" id="TIGR03954">
    <property type="entry name" value="integ_memb_HG"/>
    <property type="match status" value="1"/>
</dbReference>
<dbReference type="PANTHER" id="PTHR40077">
    <property type="entry name" value="MEMBRANE PROTEIN-RELATED"/>
    <property type="match status" value="1"/>
</dbReference>
<feature type="transmembrane region" description="Helical" evidence="6">
    <location>
        <begin position="37"/>
        <end position="58"/>
    </location>
</feature>
<proteinExistence type="predicted"/>
<comment type="subcellular location">
    <subcellularLocation>
        <location evidence="1">Cell membrane</location>
        <topology evidence="1">Multi-pass membrane protein</topology>
    </subcellularLocation>
</comment>
<dbReference type="PANTHER" id="PTHR40077:SF1">
    <property type="entry name" value="MEMBRANE PROTEIN"/>
    <property type="match status" value="1"/>
</dbReference>
<dbReference type="InterPro" id="IPR023845">
    <property type="entry name" value="DUF3817_TM"/>
</dbReference>
<reference evidence="8 9" key="1">
    <citation type="submission" date="2020-08" db="EMBL/GenBank/DDBJ databases">
        <title>Description of novel Flavobacterium F-408 isolate.</title>
        <authorList>
            <person name="Saticioglu I.B."/>
            <person name="Duman M."/>
            <person name="Altun S."/>
        </authorList>
    </citation>
    <scope>NUCLEOTIDE SEQUENCE [LARGE SCALE GENOMIC DNA]</scope>
    <source>
        <strain evidence="8 9">F-408</strain>
    </source>
</reference>
<evidence type="ECO:0000256" key="5">
    <source>
        <dbReference type="ARBA" id="ARBA00023136"/>
    </source>
</evidence>
<evidence type="ECO:0000256" key="4">
    <source>
        <dbReference type="ARBA" id="ARBA00022989"/>
    </source>
</evidence>
<dbReference type="RefSeq" id="WP_166125263.1">
    <property type="nucleotide sequence ID" value="NZ_JAANOQ010000001.1"/>
</dbReference>
<organism evidence="8 9">
    <name type="scientific">Flavobacterium bernardetii</name>
    <dbReference type="NCBI Taxonomy" id="2813823"/>
    <lineage>
        <taxon>Bacteria</taxon>
        <taxon>Pseudomonadati</taxon>
        <taxon>Bacteroidota</taxon>
        <taxon>Flavobacteriia</taxon>
        <taxon>Flavobacteriales</taxon>
        <taxon>Flavobacteriaceae</taxon>
        <taxon>Flavobacterium</taxon>
    </lineage>
</organism>
<accession>A0ABR7IWY5</accession>
<evidence type="ECO:0000256" key="3">
    <source>
        <dbReference type="ARBA" id="ARBA00022692"/>
    </source>
</evidence>
<feature type="transmembrane region" description="Helical" evidence="6">
    <location>
        <begin position="7"/>
        <end position="25"/>
    </location>
</feature>